<keyword evidence="2" id="KW-1185">Reference proteome</keyword>
<accession>A0ABR2ZV37</accession>
<protein>
    <submittedName>
        <fullName evidence="1">Uncharacterized protein</fullName>
    </submittedName>
</protein>
<evidence type="ECO:0000313" key="2">
    <source>
        <dbReference type="Proteomes" id="UP001437256"/>
    </source>
</evidence>
<comment type="caution">
    <text evidence="1">The sequence shown here is derived from an EMBL/GenBank/DDBJ whole genome shotgun (WGS) entry which is preliminary data.</text>
</comment>
<sequence length="158" mass="17735">MPSIPLSMLQAICNNPFLQDDLTFDKLLKYIEITTSYALRYPFCALSLQIPHEVGKVAWEACQDSIWAMDALSEREERGLRLKHARLFVEHGIGNGIGVFNLEPPFKTCINTACTHTRRGEASILIERTLDMPVRHEITVFTKDIGAVPGFATSLLSE</sequence>
<proteinExistence type="predicted"/>
<dbReference type="Proteomes" id="UP001437256">
    <property type="component" value="Unassembled WGS sequence"/>
</dbReference>
<gene>
    <name evidence="1" type="ORF">AAF712_007461</name>
</gene>
<name>A0ABR2ZV37_9AGAR</name>
<dbReference type="EMBL" id="JBBXMP010000046">
    <property type="protein sequence ID" value="KAL0065550.1"/>
    <property type="molecule type" value="Genomic_DNA"/>
</dbReference>
<organism evidence="1 2">
    <name type="scientific">Marasmius tenuissimus</name>
    <dbReference type="NCBI Taxonomy" id="585030"/>
    <lineage>
        <taxon>Eukaryota</taxon>
        <taxon>Fungi</taxon>
        <taxon>Dikarya</taxon>
        <taxon>Basidiomycota</taxon>
        <taxon>Agaricomycotina</taxon>
        <taxon>Agaricomycetes</taxon>
        <taxon>Agaricomycetidae</taxon>
        <taxon>Agaricales</taxon>
        <taxon>Marasmiineae</taxon>
        <taxon>Marasmiaceae</taxon>
        <taxon>Marasmius</taxon>
    </lineage>
</organism>
<reference evidence="1 2" key="1">
    <citation type="submission" date="2024-05" db="EMBL/GenBank/DDBJ databases">
        <title>A draft genome resource for the thread blight pathogen Marasmius tenuissimus strain MS-2.</title>
        <authorList>
            <person name="Yulfo-Soto G.E."/>
            <person name="Baruah I.K."/>
            <person name="Amoako-Attah I."/>
            <person name="Bukari Y."/>
            <person name="Meinhardt L.W."/>
            <person name="Bailey B.A."/>
            <person name="Cohen S.P."/>
        </authorList>
    </citation>
    <scope>NUCLEOTIDE SEQUENCE [LARGE SCALE GENOMIC DNA]</scope>
    <source>
        <strain evidence="1 2">MS-2</strain>
    </source>
</reference>
<evidence type="ECO:0000313" key="1">
    <source>
        <dbReference type="EMBL" id="KAL0065550.1"/>
    </source>
</evidence>